<accession>A0ABX2IFT1</accession>
<evidence type="ECO:0000256" key="2">
    <source>
        <dbReference type="PROSITE-ProRule" id="PRU00335"/>
    </source>
</evidence>
<dbReference type="PRINTS" id="PR00455">
    <property type="entry name" value="HTHTETR"/>
</dbReference>
<dbReference type="PANTHER" id="PTHR30055">
    <property type="entry name" value="HTH-TYPE TRANSCRIPTIONAL REGULATOR RUTR"/>
    <property type="match status" value="1"/>
</dbReference>
<name>A0ABX2IFT1_9RHOO</name>
<feature type="domain" description="HTH tetR-type" evidence="3">
    <location>
        <begin position="17"/>
        <end position="77"/>
    </location>
</feature>
<dbReference type="PANTHER" id="PTHR30055:SF239">
    <property type="entry name" value="TRANSCRIPTIONAL REGULATORY PROTEIN"/>
    <property type="match status" value="1"/>
</dbReference>
<dbReference type="EMBL" id="JABCSC020000002">
    <property type="protein sequence ID" value="NSL55551.1"/>
    <property type="molecule type" value="Genomic_DNA"/>
</dbReference>
<protein>
    <submittedName>
        <fullName evidence="4">TetR/AcrR family transcriptional regulator</fullName>
    </submittedName>
</protein>
<evidence type="ECO:0000313" key="4">
    <source>
        <dbReference type="EMBL" id="NSL55551.1"/>
    </source>
</evidence>
<evidence type="ECO:0000313" key="5">
    <source>
        <dbReference type="Proteomes" id="UP000778523"/>
    </source>
</evidence>
<evidence type="ECO:0000259" key="3">
    <source>
        <dbReference type="PROSITE" id="PS50977"/>
    </source>
</evidence>
<dbReference type="Proteomes" id="UP000778523">
    <property type="component" value="Unassembled WGS sequence"/>
</dbReference>
<reference evidence="4 5" key="1">
    <citation type="submission" date="2020-06" db="EMBL/GenBank/DDBJ databases">
        <title>Draft genome of Uliginosibacterium sp. IMCC34675.</title>
        <authorList>
            <person name="Song J."/>
        </authorList>
    </citation>
    <scope>NUCLEOTIDE SEQUENCE [LARGE SCALE GENOMIC DNA]</scope>
    <source>
        <strain evidence="4 5">IMCC34675</strain>
    </source>
</reference>
<dbReference type="Pfam" id="PF00440">
    <property type="entry name" value="TetR_N"/>
    <property type="match status" value="1"/>
</dbReference>
<sequence length="200" mass="22463">MNTTKSPATGSAQPRQPLDRDAWINFALSVLAEDGLEGLRVEVLARRLNVTKGSFYWHFKDRQALLNAVAAHWRDLRIAEVEAQASIAPQQAREQIHAVINQYATQPNQVRMRMELAIRDWARRDALVAAAVEAVDQARLRNSTRLFELAGFSAEEAYTRALLTFTHVFGLSMMMFEESISTDIASRHTAIATLITREPG</sequence>
<keyword evidence="5" id="KW-1185">Reference proteome</keyword>
<dbReference type="InterPro" id="IPR009057">
    <property type="entry name" value="Homeodomain-like_sf"/>
</dbReference>
<organism evidence="4 5">
    <name type="scientific">Uliginosibacterium aquaticum</name>
    <dbReference type="NCBI Taxonomy" id="2731212"/>
    <lineage>
        <taxon>Bacteria</taxon>
        <taxon>Pseudomonadati</taxon>
        <taxon>Pseudomonadota</taxon>
        <taxon>Betaproteobacteria</taxon>
        <taxon>Rhodocyclales</taxon>
        <taxon>Zoogloeaceae</taxon>
        <taxon>Uliginosibacterium</taxon>
    </lineage>
</organism>
<dbReference type="SUPFAM" id="SSF46689">
    <property type="entry name" value="Homeodomain-like"/>
    <property type="match status" value="1"/>
</dbReference>
<evidence type="ECO:0000256" key="1">
    <source>
        <dbReference type="ARBA" id="ARBA00023125"/>
    </source>
</evidence>
<proteinExistence type="predicted"/>
<feature type="DNA-binding region" description="H-T-H motif" evidence="2">
    <location>
        <begin position="40"/>
        <end position="59"/>
    </location>
</feature>
<keyword evidence="1 2" id="KW-0238">DNA-binding</keyword>
<dbReference type="InterPro" id="IPR001647">
    <property type="entry name" value="HTH_TetR"/>
</dbReference>
<comment type="caution">
    <text evidence="4">The sequence shown here is derived from an EMBL/GenBank/DDBJ whole genome shotgun (WGS) entry which is preliminary data.</text>
</comment>
<dbReference type="RefSeq" id="WP_170021928.1">
    <property type="nucleotide sequence ID" value="NZ_JABCSC020000002.1"/>
</dbReference>
<dbReference type="PROSITE" id="PS50977">
    <property type="entry name" value="HTH_TETR_2"/>
    <property type="match status" value="1"/>
</dbReference>
<dbReference type="InterPro" id="IPR050109">
    <property type="entry name" value="HTH-type_TetR-like_transc_reg"/>
</dbReference>
<dbReference type="Gene3D" id="1.10.357.10">
    <property type="entry name" value="Tetracycline Repressor, domain 2"/>
    <property type="match status" value="1"/>
</dbReference>
<gene>
    <name evidence="4" type="ORF">HJ583_010985</name>
</gene>